<name>A0A182E0C5_ONCOC</name>
<sequence>MEIVCLRNVLARAITSRNFFTLLIRNTRLATGGTAEAPLPLEKSASKSSETEKATPISTKAEKSDNAERSSIISEKKQEVATQIPSMNDMKRMELSEKSTVDQKTAQLPLEQGKASPLPYPDGEKVVSERILRLANEIVNLTIFEVADLNSTLKKKLNLPDAPVFAQSFATSATSITKEEAKVEKPEASQKTFFSVKLMKLDESKKIPLIKEIRTTMEGFNLVQAKKFVEALPGTVKEDLSKNEAEELKAKLEKLGAVCEIV</sequence>
<dbReference type="WBParaSite" id="nOo.2.0.1.t01399-RA">
    <property type="protein sequence ID" value="nOo.2.0.1.t01399-RA"/>
    <property type="gene ID" value="nOo.2.0.1.g01399"/>
</dbReference>
<comment type="similarity">
    <text evidence="1">Belongs to the bacterial ribosomal protein bL12 family.</text>
</comment>
<feature type="region of interest" description="Disordered" evidence="4">
    <location>
        <begin position="35"/>
        <end position="90"/>
    </location>
</feature>
<keyword evidence="8" id="KW-1185">Reference proteome</keyword>
<dbReference type="GO" id="GO:0003729">
    <property type="term" value="F:mRNA binding"/>
    <property type="evidence" value="ECO:0007669"/>
    <property type="project" value="TreeGrafter"/>
</dbReference>
<dbReference type="InterPro" id="IPR036235">
    <property type="entry name" value="Ribosomal_bL12_oligo_N_sf"/>
</dbReference>
<evidence type="ECO:0000256" key="2">
    <source>
        <dbReference type="ARBA" id="ARBA00022980"/>
    </source>
</evidence>
<evidence type="ECO:0000256" key="3">
    <source>
        <dbReference type="ARBA" id="ARBA00023274"/>
    </source>
</evidence>
<reference evidence="7 8" key="2">
    <citation type="submission" date="2018-08" db="EMBL/GenBank/DDBJ databases">
        <authorList>
            <person name="Laetsch R D."/>
            <person name="Stevens L."/>
            <person name="Kumar S."/>
            <person name="Blaxter L. M."/>
        </authorList>
    </citation>
    <scope>NUCLEOTIDE SEQUENCE [LARGE SCALE GENOMIC DNA]</scope>
</reference>
<evidence type="ECO:0000259" key="6">
    <source>
        <dbReference type="Pfam" id="PF16320"/>
    </source>
</evidence>
<dbReference type="InterPro" id="IPR000206">
    <property type="entry name" value="Ribosomal_bL12"/>
</dbReference>
<protein>
    <submittedName>
        <fullName evidence="9">Ribosomal_L12 domain-containing protein</fullName>
    </submittedName>
</protein>
<evidence type="ECO:0000259" key="5">
    <source>
        <dbReference type="Pfam" id="PF00542"/>
    </source>
</evidence>
<dbReference type="FunFam" id="3.30.1390.10:FF:000001">
    <property type="entry name" value="50S ribosomal protein L7/L12"/>
    <property type="match status" value="1"/>
</dbReference>
<dbReference type="InterPro" id="IPR013823">
    <property type="entry name" value="Ribosomal_bL12_C"/>
</dbReference>
<dbReference type="CDD" id="cd00387">
    <property type="entry name" value="Ribosomal_L7_L12"/>
    <property type="match status" value="1"/>
</dbReference>
<dbReference type="Proteomes" id="UP000271087">
    <property type="component" value="Unassembled WGS sequence"/>
</dbReference>
<feature type="domain" description="Large ribosomal subunit protein bL12 C-terminal" evidence="5">
    <location>
        <begin position="194"/>
        <end position="261"/>
    </location>
</feature>
<dbReference type="InterPro" id="IPR014719">
    <property type="entry name" value="Ribosomal_bL12_C/ClpS-like"/>
</dbReference>
<organism evidence="9">
    <name type="scientific">Onchocerca ochengi</name>
    <name type="common">Filarial nematode worm</name>
    <dbReference type="NCBI Taxonomy" id="42157"/>
    <lineage>
        <taxon>Eukaryota</taxon>
        <taxon>Metazoa</taxon>
        <taxon>Ecdysozoa</taxon>
        <taxon>Nematoda</taxon>
        <taxon>Chromadorea</taxon>
        <taxon>Rhabditida</taxon>
        <taxon>Spirurina</taxon>
        <taxon>Spiruromorpha</taxon>
        <taxon>Filarioidea</taxon>
        <taxon>Onchocercidae</taxon>
        <taxon>Onchocerca</taxon>
    </lineage>
</organism>
<feature type="domain" description="Large ribosomal subunit protein bL12 oligomerization" evidence="6">
    <location>
        <begin position="134"/>
        <end position="167"/>
    </location>
</feature>
<dbReference type="SUPFAM" id="SSF54736">
    <property type="entry name" value="ClpS-like"/>
    <property type="match status" value="1"/>
</dbReference>
<dbReference type="Gene3D" id="3.30.1390.10">
    <property type="match status" value="1"/>
</dbReference>
<dbReference type="Pfam" id="PF16320">
    <property type="entry name" value="Ribosomal_L12_N"/>
    <property type="match status" value="1"/>
</dbReference>
<evidence type="ECO:0000256" key="1">
    <source>
        <dbReference type="ARBA" id="ARBA00007197"/>
    </source>
</evidence>
<evidence type="ECO:0000256" key="4">
    <source>
        <dbReference type="SAM" id="MobiDB-lite"/>
    </source>
</evidence>
<dbReference type="Pfam" id="PF00542">
    <property type="entry name" value="Ribosomal_L12"/>
    <property type="match status" value="1"/>
</dbReference>
<keyword evidence="2" id="KW-0689">Ribosomal protein</keyword>
<keyword evidence="3" id="KW-0687">Ribonucleoprotein</keyword>
<evidence type="ECO:0000313" key="9">
    <source>
        <dbReference type="WBParaSite" id="nOo.2.0.1.t01399-RA"/>
    </source>
</evidence>
<dbReference type="SUPFAM" id="SSF48300">
    <property type="entry name" value="Ribosomal protein L7/12, oligomerisation (N-terminal) domain"/>
    <property type="match status" value="1"/>
</dbReference>
<reference evidence="9" key="1">
    <citation type="submission" date="2016-06" db="UniProtKB">
        <authorList>
            <consortium name="WormBaseParasite"/>
        </authorList>
    </citation>
    <scope>IDENTIFICATION</scope>
</reference>
<dbReference type="PANTHER" id="PTHR45987:SF4">
    <property type="entry name" value="LARGE RIBOSOMAL SUBUNIT PROTEIN BL12M"/>
    <property type="match status" value="1"/>
</dbReference>
<gene>
    <name evidence="7" type="ORF">NOO_LOCUS1399</name>
</gene>
<dbReference type="OrthoDB" id="250175at2759"/>
<dbReference type="AlphaFoldDB" id="A0A182E0C5"/>
<dbReference type="STRING" id="42157.A0A182E0C5"/>
<dbReference type="GO" id="GO:0006412">
    <property type="term" value="P:translation"/>
    <property type="evidence" value="ECO:0007669"/>
    <property type="project" value="InterPro"/>
</dbReference>
<dbReference type="InterPro" id="IPR008932">
    <property type="entry name" value="Ribosomal_bL12_oligo"/>
</dbReference>
<evidence type="ECO:0000313" key="7">
    <source>
        <dbReference type="EMBL" id="VDK64088.1"/>
    </source>
</evidence>
<proteinExistence type="inferred from homology"/>
<accession>A0A182E0C5</accession>
<dbReference type="PANTHER" id="PTHR45987">
    <property type="entry name" value="39S RIBOSOMAL PROTEIN L12"/>
    <property type="match status" value="1"/>
</dbReference>
<dbReference type="EMBL" id="UYRW01000175">
    <property type="protein sequence ID" value="VDK64088.1"/>
    <property type="molecule type" value="Genomic_DNA"/>
</dbReference>
<dbReference type="GO" id="GO:0005762">
    <property type="term" value="C:mitochondrial large ribosomal subunit"/>
    <property type="evidence" value="ECO:0007669"/>
    <property type="project" value="TreeGrafter"/>
</dbReference>
<dbReference type="GO" id="GO:0003735">
    <property type="term" value="F:structural constituent of ribosome"/>
    <property type="evidence" value="ECO:0007669"/>
    <property type="project" value="InterPro"/>
</dbReference>
<evidence type="ECO:0000313" key="8">
    <source>
        <dbReference type="Proteomes" id="UP000271087"/>
    </source>
</evidence>
<feature type="compositionally biased region" description="Basic and acidic residues" evidence="4">
    <location>
        <begin position="60"/>
        <end position="79"/>
    </location>
</feature>